<keyword evidence="5 9" id="KW-0067">ATP-binding</keyword>
<dbReference type="Gene3D" id="1.10.1420.10">
    <property type="match status" value="2"/>
</dbReference>
<dbReference type="InterPro" id="IPR027417">
    <property type="entry name" value="P-loop_NTPase"/>
</dbReference>
<dbReference type="InterPro" id="IPR036187">
    <property type="entry name" value="DNA_mismatch_repair_MutS_sf"/>
</dbReference>
<keyword evidence="6 9" id="KW-0238">DNA-binding</keyword>
<dbReference type="SMART" id="SM00533">
    <property type="entry name" value="MUTSd"/>
    <property type="match status" value="1"/>
</dbReference>
<accession>A0ABV7H209</accession>
<feature type="domain" description="DNA mismatch repair proteins mutS family" evidence="11">
    <location>
        <begin position="671"/>
        <end position="687"/>
    </location>
</feature>
<dbReference type="SMART" id="SM00534">
    <property type="entry name" value="MUTSac"/>
    <property type="match status" value="1"/>
</dbReference>
<protein>
    <recommendedName>
        <fullName evidence="2 9">DNA mismatch repair protein MutS</fullName>
    </recommendedName>
</protein>
<comment type="similarity">
    <text evidence="1 9 10">Belongs to the DNA mismatch repair MutS family.</text>
</comment>
<dbReference type="NCBIfam" id="TIGR01070">
    <property type="entry name" value="mutS1"/>
    <property type="match status" value="1"/>
</dbReference>
<organism evidence="12 13">
    <name type="scientific">Piscinibacterium candidicorallinum</name>
    <dbReference type="NCBI Taxonomy" id="1793872"/>
    <lineage>
        <taxon>Bacteria</taxon>
        <taxon>Pseudomonadati</taxon>
        <taxon>Pseudomonadota</taxon>
        <taxon>Betaproteobacteria</taxon>
        <taxon>Burkholderiales</taxon>
        <taxon>Piscinibacterium</taxon>
    </lineage>
</organism>
<dbReference type="Gene3D" id="3.40.50.300">
    <property type="entry name" value="P-loop containing nucleotide triphosphate hydrolases"/>
    <property type="match status" value="1"/>
</dbReference>
<keyword evidence="7 9" id="KW-0234">DNA repair</keyword>
<dbReference type="PANTHER" id="PTHR11361">
    <property type="entry name" value="DNA MISMATCH REPAIR PROTEIN MUTS FAMILY MEMBER"/>
    <property type="match status" value="1"/>
</dbReference>
<evidence type="ECO:0000313" key="12">
    <source>
        <dbReference type="EMBL" id="MFC3146581.1"/>
    </source>
</evidence>
<comment type="caution">
    <text evidence="12">The sequence shown here is derived from an EMBL/GenBank/DDBJ whole genome shotgun (WGS) entry which is preliminary data.</text>
</comment>
<dbReference type="Pfam" id="PF05188">
    <property type="entry name" value="MutS_II"/>
    <property type="match status" value="1"/>
</dbReference>
<gene>
    <name evidence="9 12" type="primary">mutS</name>
    <name evidence="12" type="ORF">ACFOEN_02865</name>
</gene>
<reference evidence="13" key="1">
    <citation type="journal article" date="2019" name="Int. J. Syst. Evol. Microbiol.">
        <title>The Global Catalogue of Microorganisms (GCM) 10K type strain sequencing project: providing services to taxonomists for standard genome sequencing and annotation.</title>
        <authorList>
            <consortium name="The Broad Institute Genomics Platform"/>
            <consortium name="The Broad Institute Genome Sequencing Center for Infectious Disease"/>
            <person name="Wu L."/>
            <person name="Ma J."/>
        </authorList>
    </citation>
    <scope>NUCLEOTIDE SEQUENCE [LARGE SCALE GENOMIC DNA]</scope>
    <source>
        <strain evidence="13">KCTC 52168</strain>
    </source>
</reference>
<evidence type="ECO:0000256" key="2">
    <source>
        <dbReference type="ARBA" id="ARBA00021982"/>
    </source>
</evidence>
<evidence type="ECO:0000313" key="13">
    <source>
        <dbReference type="Proteomes" id="UP001595556"/>
    </source>
</evidence>
<dbReference type="RefSeq" id="WP_377302519.1">
    <property type="nucleotide sequence ID" value="NZ_CP180191.1"/>
</dbReference>
<dbReference type="InterPro" id="IPR007696">
    <property type="entry name" value="DNA_mismatch_repair_MutS_core"/>
</dbReference>
<dbReference type="Pfam" id="PF00488">
    <property type="entry name" value="MutS_V"/>
    <property type="match status" value="1"/>
</dbReference>
<keyword evidence="13" id="KW-1185">Reference proteome</keyword>
<name>A0ABV7H209_9BURK</name>
<keyword evidence="4 9" id="KW-0227">DNA damage</keyword>
<dbReference type="InterPro" id="IPR000432">
    <property type="entry name" value="DNA_mismatch_repair_MutS_C"/>
</dbReference>
<dbReference type="Gene3D" id="3.30.420.110">
    <property type="entry name" value="MutS, connector domain"/>
    <property type="match status" value="1"/>
</dbReference>
<proteinExistence type="inferred from homology"/>
<dbReference type="PANTHER" id="PTHR11361:SF34">
    <property type="entry name" value="DNA MISMATCH REPAIR PROTEIN MSH1, MITOCHONDRIAL"/>
    <property type="match status" value="1"/>
</dbReference>
<dbReference type="Proteomes" id="UP001595556">
    <property type="component" value="Unassembled WGS sequence"/>
</dbReference>
<dbReference type="InterPro" id="IPR007695">
    <property type="entry name" value="DNA_mismatch_repair_MutS-lik_N"/>
</dbReference>
<dbReference type="SUPFAM" id="SSF52540">
    <property type="entry name" value="P-loop containing nucleoside triphosphate hydrolases"/>
    <property type="match status" value="1"/>
</dbReference>
<dbReference type="SUPFAM" id="SSF48334">
    <property type="entry name" value="DNA repair protein MutS, domain III"/>
    <property type="match status" value="1"/>
</dbReference>
<dbReference type="InterPro" id="IPR007860">
    <property type="entry name" value="DNA_mmatch_repair_MutS_con_dom"/>
</dbReference>
<dbReference type="Gene3D" id="6.10.140.430">
    <property type="match status" value="1"/>
</dbReference>
<evidence type="ECO:0000256" key="4">
    <source>
        <dbReference type="ARBA" id="ARBA00022763"/>
    </source>
</evidence>
<dbReference type="PROSITE" id="PS00486">
    <property type="entry name" value="DNA_MISMATCH_REPAIR_2"/>
    <property type="match status" value="1"/>
</dbReference>
<evidence type="ECO:0000256" key="5">
    <source>
        <dbReference type="ARBA" id="ARBA00022840"/>
    </source>
</evidence>
<evidence type="ECO:0000256" key="1">
    <source>
        <dbReference type="ARBA" id="ARBA00006271"/>
    </source>
</evidence>
<dbReference type="InterPro" id="IPR036678">
    <property type="entry name" value="MutS_con_dom_sf"/>
</dbReference>
<keyword evidence="3 9" id="KW-0547">Nucleotide-binding</keyword>
<dbReference type="SUPFAM" id="SSF53150">
    <property type="entry name" value="DNA repair protein MutS, domain II"/>
    <property type="match status" value="1"/>
</dbReference>
<sequence length="848" mass="90816">MMQQYLRIKADYPHTLVFYRMGDFYELFYGDAEKAARLLGITLTARGASGGKPIPMAGVPFHSVDGYLAKLVKMGESVAICEQLGDPATSKGPVERKVVRVVTPGTVTDAGVLADRSDVWLLAVKTERGRTGLAWLNLAAGELVLAEETAAQLPQLLLRRPPAELLVADGSVDAEQQPICTRLPEWHFDPAEGAQIAARQLGAASLAGFGAEALTLAHGAAGAVLTYARQMHGHALNHVQRLRVESAAGFMVLDEATRKNLELTETLRGEPAPTLLSTLDDCATTMGARLLRQWIASPLTDRAAALARIEAVQVLKGDGADVLRGTMHALPDIERIASRIGLATARPRELAALRDALPRLPQIGAQLAGLDAALLREAPAALQLPAQLLSLLARVADEPAAAVRDGGIFAKGADAELDELRELAENTSGFLLAMEARERERTGIANLKVEYNKVHGFYIEITASGLDRVPIDYKRRQTLKNAERFITPELKAFEDKALSARDRALAREKLLYDQLIEALQPHIGALHTAARCLAQADVLAAWARLAARHDWCLPQLIEEPGIRIAAGRHPVVEPRVERFTPNDCTLSDTDRMKVITGPNMGGKSTYMRQVALIVLMAWCGCPVPARSAVIGPVDRIFTRIGSSDDLAGGRSTFMVEMTEAAVILNAATPRSLVLMDEIGRGTSTFDGLSLAWAIARALAANNRAFALFATHYFELTQLATELPGVSNAHLAAVEHTQGVAFLHEVRDGPASQSYGLAVAKLAGVPGSVIRAARGKLAALEASGVTASSQMDLFAAPAPITPVAPEPNASLNDAEAAVLAQLRSLDLDNLSARQALELLYGLRDTLGKP</sequence>
<evidence type="ECO:0000256" key="10">
    <source>
        <dbReference type="RuleBase" id="RU003756"/>
    </source>
</evidence>
<dbReference type="Pfam" id="PF05192">
    <property type="entry name" value="MutS_III"/>
    <property type="match status" value="1"/>
</dbReference>
<dbReference type="Gene3D" id="3.40.1170.10">
    <property type="entry name" value="DNA repair protein MutS, domain I"/>
    <property type="match status" value="1"/>
</dbReference>
<dbReference type="InterPro" id="IPR005748">
    <property type="entry name" value="DNA_mismatch_repair_MutS"/>
</dbReference>
<dbReference type="InterPro" id="IPR007861">
    <property type="entry name" value="DNA_mismatch_repair_MutS_clamp"/>
</dbReference>
<dbReference type="InterPro" id="IPR016151">
    <property type="entry name" value="DNA_mismatch_repair_MutS_N"/>
</dbReference>
<evidence type="ECO:0000259" key="11">
    <source>
        <dbReference type="PROSITE" id="PS00486"/>
    </source>
</evidence>
<evidence type="ECO:0000256" key="7">
    <source>
        <dbReference type="ARBA" id="ARBA00023204"/>
    </source>
</evidence>
<feature type="binding site" evidence="9">
    <location>
        <begin position="597"/>
        <end position="604"/>
    </location>
    <ligand>
        <name>ATP</name>
        <dbReference type="ChEBI" id="CHEBI:30616"/>
    </ligand>
</feature>
<dbReference type="InterPro" id="IPR017261">
    <property type="entry name" value="DNA_mismatch_repair_MutS/MSH"/>
</dbReference>
<evidence type="ECO:0000256" key="9">
    <source>
        <dbReference type="HAMAP-Rule" id="MF_00096"/>
    </source>
</evidence>
<evidence type="ECO:0000256" key="3">
    <source>
        <dbReference type="ARBA" id="ARBA00022741"/>
    </source>
</evidence>
<evidence type="ECO:0000256" key="6">
    <source>
        <dbReference type="ARBA" id="ARBA00023125"/>
    </source>
</evidence>
<evidence type="ECO:0000256" key="8">
    <source>
        <dbReference type="ARBA" id="ARBA00024647"/>
    </source>
</evidence>
<comment type="function">
    <text evidence="8 9">This protein is involved in the repair of mismatches in DNA. It is possible that it carries out the mismatch recognition step. This protein has a weak ATPase activity.</text>
</comment>
<dbReference type="Pfam" id="PF01624">
    <property type="entry name" value="MutS_I"/>
    <property type="match status" value="1"/>
</dbReference>
<dbReference type="HAMAP" id="MF_00096">
    <property type="entry name" value="MutS"/>
    <property type="match status" value="1"/>
</dbReference>
<dbReference type="EMBL" id="JBHRTI010000003">
    <property type="protein sequence ID" value="MFC3146581.1"/>
    <property type="molecule type" value="Genomic_DNA"/>
</dbReference>
<dbReference type="NCBIfam" id="NF003810">
    <property type="entry name" value="PRK05399.1"/>
    <property type="match status" value="1"/>
</dbReference>
<dbReference type="SUPFAM" id="SSF55271">
    <property type="entry name" value="DNA repair protein MutS, domain I"/>
    <property type="match status" value="1"/>
</dbReference>
<dbReference type="Pfam" id="PF05190">
    <property type="entry name" value="MutS_IV"/>
    <property type="match status" value="1"/>
</dbReference>
<dbReference type="InterPro" id="IPR045076">
    <property type="entry name" value="MutS"/>
</dbReference>
<dbReference type="PIRSF" id="PIRSF037677">
    <property type="entry name" value="DNA_mis_repair_Msh6"/>
    <property type="match status" value="1"/>
</dbReference>